<evidence type="ECO:0000313" key="1">
    <source>
        <dbReference type="EMBL" id="KAG2582785.1"/>
    </source>
</evidence>
<dbReference type="AlphaFoldDB" id="A0A8T0RCC6"/>
<organism evidence="1 2">
    <name type="scientific">Panicum virgatum</name>
    <name type="common">Blackwell switchgrass</name>
    <dbReference type="NCBI Taxonomy" id="38727"/>
    <lineage>
        <taxon>Eukaryota</taxon>
        <taxon>Viridiplantae</taxon>
        <taxon>Streptophyta</taxon>
        <taxon>Embryophyta</taxon>
        <taxon>Tracheophyta</taxon>
        <taxon>Spermatophyta</taxon>
        <taxon>Magnoliopsida</taxon>
        <taxon>Liliopsida</taxon>
        <taxon>Poales</taxon>
        <taxon>Poaceae</taxon>
        <taxon>PACMAD clade</taxon>
        <taxon>Panicoideae</taxon>
        <taxon>Panicodae</taxon>
        <taxon>Paniceae</taxon>
        <taxon>Panicinae</taxon>
        <taxon>Panicum</taxon>
        <taxon>Panicum sect. Hiantes</taxon>
    </lineage>
</organism>
<reference evidence="1" key="1">
    <citation type="submission" date="2020-05" db="EMBL/GenBank/DDBJ databases">
        <title>WGS assembly of Panicum virgatum.</title>
        <authorList>
            <person name="Lovell J.T."/>
            <person name="Jenkins J."/>
            <person name="Shu S."/>
            <person name="Juenger T.E."/>
            <person name="Schmutz J."/>
        </authorList>
    </citation>
    <scope>NUCLEOTIDE SEQUENCE</scope>
    <source>
        <strain evidence="1">AP13</strain>
    </source>
</reference>
<gene>
    <name evidence="1" type="ORF">PVAP13_6KG172206</name>
</gene>
<evidence type="ECO:0000313" key="2">
    <source>
        <dbReference type="Proteomes" id="UP000823388"/>
    </source>
</evidence>
<dbReference type="EMBL" id="CM029047">
    <property type="protein sequence ID" value="KAG2582785.1"/>
    <property type="molecule type" value="Genomic_DNA"/>
</dbReference>
<name>A0A8T0RCC6_PANVG</name>
<comment type="caution">
    <text evidence="1">The sequence shown here is derived from an EMBL/GenBank/DDBJ whole genome shotgun (WGS) entry which is preliminary data.</text>
</comment>
<dbReference type="Proteomes" id="UP000823388">
    <property type="component" value="Chromosome 6K"/>
</dbReference>
<keyword evidence="2" id="KW-1185">Reference proteome</keyword>
<proteinExistence type="predicted"/>
<protein>
    <submittedName>
        <fullName evidence="1">Uncharacterized protein</fullName>
    </submittedName>
</protein>
<sequence length="183" mass="19654">MVRRSIPLDVVSSLPRNLHAHHLCCLLYQQLAALLRAHPKEGPVMVMAFCPCHGWSTYACRDASRSSPEYTLATPPNSPISATPPDFLFRGTISARRRAPPFYMAAGSSSSMALVTLPGFTEPELAYPPPPPLASWTPGRPTATAVANARPSLCCIIKTGHFLTEMSGNGVARRLPSSGEGEL</sequence>
<accession>A0A8T0RCC6</accession>